<protein>
    <submittedName>
        <fullName evidence="2">Uncharacterized protein</fullName>
    </submittedName>
</protein>
<evidence type="ECO:0000256" key="1">
    <source>
        <dbReference type="SAM" id="MobiDB-lite"/>
    </source>
</evidence>
<reference evidence="2 3" key="1">
    <citation type="journal article" date="2021" name="BMC Biol.">
        <title>Horizontally acquired antibacterial genes associated with adaptive radiation of ladybird beetles.</title>
        <authorList>
            <person name="Li H.S."/>
            <person name="Tang X.F."/>
            <person name="Huang Y.H."/>
            <person name="Xu Z.Y."/>
            <person name="Chen M.L."/>
            <person name="Du X.Y."/>
            <person name="Qiu B.Y."/>
            <person name="Chen P.T."/>
            <person name="Zhang W."/>
            <person name="Slipinski A."/>
            <person name="Escalona H.E."/>
            <person name="Waterhouse R.M."/>
            <person name="Zwick A."/>
            <person name="Pang H."/>
        </authorList>
    </citation>
    <scope>NUCLEOTIDE SEQUENCE [LARGE SCALE GENOMIC DNA]</scope>
    <source>
        <strain evidence="2">SYSU2018</strain>
    </source>
</reference>
<accession>A0ABD2MX51</accession>
<keyword evidence="3" id="KW-1185">Reference proteome</keyword>
<organism evidence="2 3">
    <name type="scientific">Cryptolaemus montrouzieri</name>
    <dbReference type="NCBI Taxonomy" id="559131"/>
    <lineage>
        <taxon>Eukaryota</taxon>
        <taxon>Metazoa</taxon>
        <taxon>Ecdysozoa</taxon>
        <taxon>Arthropoda</taxon>
        <taxon>Hexapoda</taxon>
        <taxon>Insecta</taxon>
        <taxon>Pterygota</taxon>
        <taxon>Neoptera</taxon>
        <taxon>Endopterygota</taxon>
        <taxon>Coleoptera</taxon>
        <taxon>Polyphaga</taxon>
        <taxon>Cucujiformia</taxon>
        <taxon>Coccinelloidea</taxon>
        <taxon>Coccinellidae</taxon>
        <taxon>Scymninae</taxon>
        <taxon>Scymnini</taxon>
        <taxon>Cryptolaemus</taxon>
    </lineage>
</organism>
<dbReference type="Proteomes" id="UP001516400">
    <property type="component" value="Unassembled WGS sequence"/>
</dbReference>
<dbReference type="EMBL" id="JABFTP020000042">
    <property type="protein sequence ID" value="KAL3270709.1"/>
    <property type="molecule type" value="Genomic_DNA"/>
</dbReference>
<name>A0ABD2MX51_9CUCU</name>
<evidence type="ECO:0000313" key="2">
    <source>
        <dbReference type="EMBL" id="KAL3270709.1"/>
    </source>
</evidence>
<sequence>MIKKIPPMYHHNSLPRKSNFNRNAPARRSAGAEPLIEYFVPRSISEFDLSITGDDASTAGNFLPLTVRVPRRVISKQKEKMVTFEDELSIRADNPNFSDVFM</sequence>
<evidence type="ECO:0000313" key="3">
    <source>
        <dbReference type="Proteomes" id="UP001516400"/>
    </source>
</evidence>
<comment type="caution">
    <text evidence="2">The sequence shown here is derived from an EMBL/GenBank/DDBJ whole genome shotgun (WGS) entry which is preliminary data.</text>
</comment>
<feature type="region of interest" description="Disordered" evidence="1">
    <location>
        <begin position="1"/>
        <end position="27"/>
    </location>
</feature>
<dbReference type="AlphaFoldDB" id="A0ABD2MX51"/>
<gene>
    <name evidence="2" type="ORF">HHI36_021237</name>
</gene>
<proteinExistence type="predicted"/>